<dbReference type="EMBL" id="SMAN01000016">
    <property type="protein sequence ID" value="TCT19900.1"/>
    <property type="molecule type" value="Genomic_DNA"/>
</dbReference>
<dbReference type="Proteomes" id="UP000294650">
    <property type="component" value="Unassembled WGS sequence"/>
</dbReference>
<evidence type="ECO:0000313" key="2">
    <source>
        <dbReference type="Proteomes" id="UP000294650"/>
    </source>
</evidence>
<name>A0A4R3MTX5_9BACI</name>
<dbReference type="AlphaFoldDB" id="A0A4R3MTX5"/>
<protein>
    <submittedName>
        <fullName evidence="1">Bacillithiol system protein YtxJ</fullName>
    </submittedName>
</protein>
<dbReference type="NCBIfam" id="TIGR04019">
    <property type="entry name" value="B_thiol_YtxJ"/>
    <property type="match status" value="1"/>
</dbReference>
<dbReference type="RefSeq" id="WP_132372328.1">
    <property type="nucleotide sequence ID" value="NZ_SMAN01000016.1"/>
</dbReference>
<accession>A0A4R3MTX5</accession>
<comment type="caution">
    <text evidence="1">The sequence shown here is derived from an EMBL/GenBank/DDBJ whole genome shotgun (WGS) entry which is preliminary data.</text>
</comment>
<organism evidence="1 2">
    <name type="scientific">Melghiribacillus thermohalophilus</name>
    <dbReference type="NCBI Taxonomy" id="1324956"/>
    <lineage>
        <taxon>Bacteria</taxon>
        <taxon>Bacillati</taxon>
        <taxon>Bacillota</taxon>
        <taxon>Bacilli</taxon>
        <taxon>Bacillales</taxon>
        <taxon>Bacillaceae</taxon>
        <taxon>Melghiribacillus</taxon>
    </lineage>
</organism>
<dbReference type="OrthoDB" id="677051at2"/>
<dbReference type="Pfam" id="PF11009">
    <property type="entry name" value="BrxC"/>
    <property type="match status" value="1"/>
</dbReference>
<gene>
    <name evidence="1" type="ORF">EDD68_11629</name>
</gene>
<reference evidence="1 2" key="1">
    <citation type="submission" date="2019-03" db="EMBL/GenBank/DDBJ databases">
        <title>Genomic Encyclopedia of Type Strains, Phase IV (KMG-IV): sequencing the most valuable type-strain genomes for metagenomic binning, comparative biology and taxonomic classification.</title>
        <authorList>
            <person name="Goeker M."/>
        </authorList>
    </citation>
    <scope>NUCLEOTIDE SEQUENCE [LARGE SCALE GENOMIC DNA]</scope>
    <source>
        <strain evidence="1 2">DSM 25894</strain>
    </source>
</reference>
<sequence length="108" mass="12208">MALGVVRTSEEFQKILNEYSKFLLLKHSLICPVSAGAKKHFHAVSNNSNIPFFILPVQEARALSREIEQQFRVKHESPQALLFSKGKVIWHASHRKITSASLQKALSI</sequence>
<proteinExistence type="predicted"/>
<evidence type="ECO:0000313" key="1">
    <source>
        <dbReference type="EMBL" id="TCT19900.1"/>
    </source>
</evidence>
<dbReference type="InterPro" id="IPR022551">
    <property type="entry name" value="BrxC"/>
</dbReference>
<dbReference type="Gene3D" id="3.40.30.10">
    <property type="entry name" value="Glutaredoxin"/>
    <property type="match status" value="1"/>
</dbReference>
<keyword evidence="2" id="KW-1185">Reference proteome</keyword>